<dbReference type="InterPro" id="IPR004090">
    <property type="entry name" value="Chemotax_Me-accpt_rcpt"/>
</dbReference>
<dbReference type="SMART" id="SM00304">
    <property type="entry name" value="HAMP"/>
    <property type="match status" value="1"/>
</dbReference>
<dbReference type="CDD" id="cd11386">
    <property type="entry name" value="MCP_signal"/>
    <property type="match status" value="1"/>
</dbReference>
<dbReference type="CDD" id="cd06225">
    <property type="entry name" value="HAMP"/>
    <property type="match status" value="1"/>
</dbReference>
<feature type="domain" description="Methyl-accepting transducer" evidence="9">
    <location>
        <begin position="433"/>
        <end position="669"/>
    </location>
</feature>
<gene>
    <name evidence="11" type="ORF">NJR55_01575</name>
</gene>
<dbReference type="Gene3D" id="3.30.450.20">
    <property type="entry name" value="PAS domain"/>
    <property type="match status" value="2"/>
</dbReference>
<evidence type="ECO:0000256" key="6">
    <source>
        <dbReference type="ARBA" id="ARBA00029447"/>
    </source>
</evidence>
<evidence type="ECO:0000259" key="9">
    <source>
        <dbReference type="PROSITE" id="PS50111"/>
    </source>
</evidence>
<dbReference type="Pfam" id="PF00015">
    <property type="entry name" value="MCPsignal"/>
    <property type="match status" value="1"/>
</dbReference>
<proteinExistence type="inferred from homology"/>
<dbReference type="FunFam" id="1.10.287.950:FF:000001">
    <property type="entry name" value="Methyl-accepting chemotaxis sensory transducer"/>
    <property type="match status" value="1"/>
</dbReference>
<dbReference type="PRINTS" id="PR00260">
    <property type="entry name" value="CHEMTRNSDUCR"/>
</dbReference>
<keyword evidence="2 8" id="KW-0812">Transmembrane</keyword>
<dbReference type="GO" id="GO:0004888">
    <property type="term" value="F:transmembrane signaling receptor activity"/>
    <property type="evidence" value="ECO:0007669"/>
    <property type="project" value="InterPro"/>
</dbReference>
<reference evidence="11" key="1">
    <citation type="submission" date="2022-06" db="EMBL/GenBank/DDBJ databases">
        <title>Idiomarina rhizosphaerae M1R2S28.</title>
        <authorList>
            <person name="Sun J.-Q."/>
            <person name="Li L.-F."/>
        </authorList>
    </citation>
    <scope>NUCLEOTIDE SEQUENCE</scope>
    <source>
        <strain evidence="11">M1R2S28</strain>
    </source>
</reference>
<dbReference type="PROSITE" id="PS50885">
    <property type="entry name" value="HAMP"/>
    <property type="match status" value="1"/>
</dbReference>
<evidence type="ECO:0000313" key="11">
    <source>
        <dbReference type="EMBL" id="MCP1338272.1"/>
    </source>
</evidence>
<keyword evidence="4 8" id="KW-0472">Membrane</keyword>
<organism evidence="11 12">
    <name type="scientific">Idiomarina rhizosphaerae</name>
    <dbReference type="NCBI Taxonomy" id="2961572"/>
    <lineage>
        <taxon>Bacteria</taxon>
        <taxon>Pseudomonadati</taxon>
        <taxon>Pseudomonadota</taxon>
        <taxon>Gammaproteobacteria</taxon>
        <taxon>Alteromonadales</taxon>
        <taxon>Idiomarinaceae</taxon>
        <taxon>Idiomarina</taxon>
    </lineage>
</organism>
<keyword evidence="12" id="KW-1185">Reference proteome</keyword>
<evidence type="ECO:0000256" key="3">
    <source>
        <dbReference type="ARBA" id="ARBA00022989"/>
    </source>
</evidence>
<feature type="domain" description="HAMP" evidence="10">
    <location>
        <begin position="374"/>
        <end position="428"/>
    </location>
</feature>
<evidence type="ECO:0000256" key="1">
    <source>
        <dbReference type="ARBA" id="ARBA00004141"/>
    </source>
</evidence>
<dbReference type="InterPro" id="IPR003660">
    <property type="entry name" value="HAMP_dom"/>
</dbReference>
<sequence length="706" mass="77313">MQTASLRFKLIFGAACLLILSMGSLTLYSWYSMNQAGQNAIEQISEPLEEQVTASLNDTALRFAGNTEALLNRSFDIPAGLASIMRHTAVGSEGEPYTRDEVKFLARNLLLAHPSVSSIYNQYEPNGYDALDDEYSSSEPHTSNQGTLEIYWVSEGADQARFIETEDTSEKYLTNLTEQGFREAEWYLCSRDSLKPCLIEPYLYEISPGEEMLLTSLVYPVVVDNEFRGVAGVDINLPVLQNRIQQQSKEFYQGKANMFLVSSNGFVVASNQHPDRLGKSLESINPDLAELLDSPGQSEFNVADNIVVKQPVYTEASDTTWWIIVSVPRELAFATVTELSESLEEDTASTVWGLLMIAALLLAVFVTLVFFWVSASTRPLNNLSMLMKELAGAEGDLTRQLERTSHSELNDLADGFNLFTAKLRDLVRALKKVAENVALESRHMLESSKQASSATEIQADQVQQVATAMNEMTATANQVASLASDTAQGAEESSKSLNRANSLVNQTLLAFQQVAEEFDQARHQFTEVAARSDEVTGITQTIDGIAEQTNLLALNAAIEAARAGDQGRGFAVVADEVRTLAQRTRQSTEEINGLIQGLQKQVQASVQQMESSAVKVTQTLEGAKQASEQLNSATEQVQSINDNAFQVASAAEEQNQVSEEISRNISAISDATHDLEKLSGQITQISSALDNASGEMEEQLNALKSD</sequence>
<dbReference type="SUPFAM" id="SSF58104">
    <property type="entry name" value="Methyl-accepting chemotaxis protein (MCP) signaling domain"/>
    <property type="match status" value="1"/>
</dbReference>
<dbReference type="CDD" id="cd12913">
    <property type="entry name" value="PDC1_MCP_like"/>
    <property type="match status" value="1"/>
</dbReference>
<evidence type="ECO:0000259" key="10">
    <source>
        <dbReference type="PROSITE" id="PS50885"/>
    </source>
</evidence>
<feature type="transmembrane region" description="Helical" evidence="8">
    <location>
        <begin position="351"/>
        <end position="375"/>
    </location>
</feature>
<dbReference type="InterPro" id="IPR004089">
    <property type="entry name" value="MCPsignal_dom"/>
</dbReference>
<dbReference type="RefSeq" id="WP_253617250.1">
    <property type="nucleotide sequence ID" value="NZ_JAMZDE010000001.1"/>
</dbReference>
<dbReference type="GO" id="GO:0006935">
    <property type="term" value="P:chemotaxis"/>
    <property type="evidence" value="ECO:0007669"/>
    <property type="project" value="InterPro"/>
</dbReference>
<keyword evidence="5 7" id="KW-0807">Transducer</keyword>
<evidence type="ECO:0000256" key="2">
    <source>
        <dbReference type="ARBA" id="ARBA00022692"/>
    </source>
</evidence>
<comment type="caution">
    <text evidence="11">The sequence shown here is derived from an EMBL/GenBank/DDBJ whole genome shotgun (WGS) entry which is preliminary data.</text>
</comment>
<evidence type="ECO:0000256" key="8">
    <source>
        <dbReference type="SAM" id="Phobius"/>
    </source>
</evidence>
<evidence type="ECO:0000313" key="12">
    <source>
        <dbReference type="Proteomes" id="UP001139474"/>
    </source>
</evidence>
<dbReference type="PANTHER" id="PTHR32089">
    <property type="entry name" value="METHYL-ACCEPTING CHEMOTAXIS PROTEIN MCPB"/>
    <property type="match status" value="1"/>
</dbReference>
<dbReference type="PANTHER" id="PTHR32089:SF119">
    <property type="entry name" value="METHYL-ACCEPTING CHEMOTAXIS PROTEIN CTPL"/>
    <property type="match status" value="1"/>
</dbReference>
<protein>
    <submittedName>
        <fullName evidence="11">Methyl-accepting chemotaxis protein</fullName>
    </submittedName>
</protein>
<accession>A0A9X2FS69</accession>
<dbReference type="PROSITE" id="PS50111">
    <property type="entry name" value="CHEMOTAXIS_TRANSDUC_2"/>
    <property type="match status" value="1"/>
</dbReference>
<evidence type="ECO:0000256" key="7">
    <source>
        <dbReference type="PROSITE-ProRule" id="PRU00284"/>
    </source>
</evidence>
<dbReference type="AlphaFoldDB" id="A0A9X2FS69"/>
<keyword evidence="3 8" id="KW-1133">Transmembrane helix</keyword>
<dbReference type="Pfam" id="PF00672">
    <property type="entry name" value="HAMP"/>
    <property type="match status" value="1"/>
</dbReference>
<name>A0A9X2FS69_9GAMM</name>
<dbReference type="Gene3D" id="1.10.287.950">
    <property type="entry name" value="Methyl-accepting chemotaxis protein"/>
    <property type="match status" value="1"/>
</dbReference>
<dbReference type="EMBL" id="JAMZDE010000001">
    <property type="protein sequence ID" value="MCP1338272.1"/>
    <property type="molecule type" value="Genomic_DNA"/>
</dbReference>
<comment type="subcellular location">
    <subcellularLocation>
        <location evidence="1">Membrane</location>
        <topology evidence="1">Multi-pass membrane protein</topology>
    </subcellularLocation>
</comment>
<comment type="similarity">
    <text evidence="6">Belongs to the methyl-accepting chemotaxis (MCP) protein family.</text>
</comment>
<dbReference type="Proteomes" id="UP001139474">
    <property type="component" value="Unassembled WGS sequence"/>
</dbReference>
<evidence type="ECO:0000256" key="5">
    <source>
        <dbReference type="ARBA" id="ARBA00023224"/>
    </source>
</evidence>
<dbReference type="SMART" id="SM00283">
    <property type="entry name" value="MA"/>
    <property type="match status" value="1"/>
</dbReference>
<dbReference type="GO" id="GO:0016020">
    <property type="term" value="C:membrane"/>
    <property type="evidence" value="ECO:0007669"/>
    <property type="project" value="UniProtKB-SubCell"/>
</dbReference>
<dbReference type="GO" id="GO:0007165">
    <property type="term" value="P:signal transduction"/>
    <property type="evidence" value="ECO:0007669"/>
    <property type="project" value="UniProtKB-KW"/>
</dbReference>
<evidence type="ECO:0000256" key="4">
    <source>
        <dbReference type="ARBA" id="ARBA00023136"/>
    </source>
</evidence>